<sequence length="338" mass="35737">MAIEGVKPNDLPTEMTVIGIAVPGGPEALVPQRRPVPVPGPEEVLIKVAAAGVNRPDVMQRQGKYPPPPGAPDIPGLEVSGIIVAAGGSAELLIGRRVCALLPGGGYAEYAVAPAGQCLPVPDDYDLVEAAALPETLFTVWSNLFERAYVVEGDVVLVHGGTSGIGTMAISLCKLFDIGVIVTCGSDEKCEQAKAWGADHAINYRSQDFVEEVKRITGGQGVQAVLDMVGGDYLPRNIQCLAEDGRHVSIAVMSGPKAEVFIPAIMGKRLTLTGSTLRPRSVAFKSLVADELMRVVWAFIEQGRLRPAMDMRFPLAEAAAAHARMDAGEHFGKIVLTV</sequence>
<evidence type="ECO:0000313" key="6">
    <source>
        <dbReference type="Proteomes" id="UP000221538"/>
    </source>
</evidence>
<evidence type="ECO:0000256" key="2">
    <source>
        <dbReference type="ARBA" id="ARBA00023002"/>
    </source>
</evidence>
<keyword evidence="2 4" id="KW-0560">Oxidoreductase</keyword>
<dbReference type="Proteomes" id="UP000593663">
    <property type="component" value="Chromosome 1"/>
</dbReference>
<dbReference type="CDD" id="cd05276">
    <property type="entry name" value="p53_inducible_oxidoreductase"/>
    <property type="match status" value="1"/>
</dbReference>
<dbReference type="Pfam" id="PF08240">
    <property type="entry name" value="ADH_N"/>
    <property type="match status" value="1"/>
</dbReference>
<dbReference type="Proteomes" id="UP000221538">
    <property type="component" value="Unassembled WGS sequence"/>
</dbReference>
<reference evidence="7" key="5">
    <citation type="submission" date="2020-08" db="EMBL/GenBank/DDBJ databases">
        <title>Complete genome sequence of Sphingobium barthaii strain KK22, a high-molecular-weight polycyclic aromatic hydrocarbon-degrading soil bacterium.</title>
        <authorList>
            <person name="Mori J.F."/>
            <person name="Kanaly R.A."/>
        </authorList>
    </citation>
    <scope>NUCLEOTIDE SEQUENCE [LARGE SCALE GENOMIC DNA]</scope>
    <source>
        <strain evidence="7">KK22</strain>
    </source>
</reference>
<dbReference type="InterPro" id="IPR013154">
    <property type="entry name" value="ADH-like_N"/>
</dbReference>
<dbReference type="Pfam" id="PF00107">
    <property type="entry name" value="ADH_zinc_N"/>
    <property type="match status" value="1"/>
</dbReference>
<dbReference type="NCBIfam" id="TIGR02824">
    <property type="entry name" value="quinone_pig3"/>
    <property type="match status" value="1"/>
</dbReference>
<evidence type="ECO:0000259" key="3">
    <source>
        <dbReference type="SMART" id="SM00829"/>
    </source>
</evidence>
<dbReference type="PANTHER" id="PTHR48106">
    <property type="entry name" value="QUINONE OXIDOREDUCTASE PIG3-RELATED"/>
    <property type="match status" value="1"/>
</dbReference>
<dbReference type="AlphaFoldDB" id="A0A292ZDI6"/>
<dbReference type="KEGG" id="sbar:H5V43_07885"/>
<keyword evidence="1" id="KW-0521">NADP</keyword>
<dbReference type="GO" id="GO:0003960">
    <property type="term" value="F:quinone reductase (NADPH) activity"/>
    <property type="evidence" value="ECO:0007669"/>
    <property type="project" value="UniProtKB-EC"/>
</dbReference>
<reference evidence="4" key="3">
    <citation type="submission" date="2017-10" db="EMBL/GenBank/DDBJ databases">
        <title>Bioaugmenting a lab-scale membrane bioreactor with Sphingobium fuliginis OMI to degrade 4-tert-butylphenol.</title>
        <authorList>
            <person name="Takada K."/>
            <person name="Shiba T."/>
            <person name="Soda S."/>
            <person name="Inoue D."/>
            <person name="Miyake M."/>
            <person name="Eguchi M."/>
            <person name="Ike M."/>
        </authorList>
    </citation>
    <scope>NUCLEOTIDE SEQUENCE</scope>
    <source>
        <strain evidence="4">OMI</strain>
    </source>
</reference>
<dbReference type="SUPFAM" id="SSF51735">
    <property type="entry name" value="NAD(P)-binding Rossmann-fold domains"/>
    <property type="match status" value="1"/>
</dbReference>
<reference evidence="4 6" key="2">
    <citation type="journal article" date="2013" name="Environ. Sci. Technol.">
        <title>The 4-tert-butylphenol-utilizing bacterium Sphingobium fuliginis OMI can degrade bisphenols via phenolic ring hydroxylation and meta-cleavage pathway.</title>
        <authorList>
            <person name="Ogata Y."/>
            <person name="Goda S."/>
            <person name="Toyama T."/>
            <person name="Sei K."/>
            <person name="Ike M."/>
        </authorList>
    </citation>
    <scope>NUCLEOTIDE SEQUENCE [LARGE SCALE GENOMIC DNA]</scope>
    <source>
        <strain evidence="4 6">OMI</strain>
    </source>
</reference>
<reference evidence="4" key="4">
    <citation type="submission" date="2017-10" db="EMBL/GenBank/DDBJ databases">
        <authorList>
            <person name="Banno H."/>
            <person name="Chua N.-H."/>
        </authorList>
    </citation>
    <scope>NUCLEOTIDE SEQUENCE</scope>
    <source>
        <strain evidence="4">OMI</strain>
    </source>
</reference>
<dbReference type="PANTHER" id="PTHR48106:SF8">
    <property type="entry name" value="OS02G0805600 PROTEIN"/>
    <property type="match status" value="1"/>
</dbReference>
<reference evidence="5" key="6">
    <citation type="journal article" date="2021" name="Microbiol. Resour. Announc.">
        <title>Complete Genome Sequence of Sphingobium barthaii KK22, a High-Molecular-Weight Polycyclic Aromatic Hydrocarbon-Degrading Soil Bacterium.</title>
        <authorList>
            <person name="Mori J.F."/>
            <person name="Kanaly R.A."/>
        </authorList>
    </citation>
    <scope>NUCLEOTIDE SEQUENCE</scope>
    <source>
        <strain evidence="5">KK22</strain>
    </source>
</reference>
<dbReference type="InterPro" id="IPR014189">
    <property type="entry name" value="Quinone_OxRdtase_PIG3"/>
</dbReference>
<dbReference type="InterPro" id="IPR013149">
    <property type="entry name" value="ADH-like_C"/>
</dbReference>
<dbReference type="GO" id="GO:0070402">
    <property type="term" value="F:NADPH binding"/>
    <property type="evidence" value="ECO:0007669"/>
    <property type="project" value="TreeGrafter"/>
</dbReference>
<dbReference type="RefSeq" id="WP_025548851.1">
    <property type="nucleotide sequence ID" value="NZ_BATN01000029.1"/>
</dbReference>
<dbReference type="EMBL" id="BEWI01000031">
    <property type="protein sequence ID" value="GAY20919.1"/>
    <property type="molecule type" value="Genomic_DNA"/>
</dbReference>
<feature type="domain" description="Enoyl reductase (ER)" evidence="3">
    <location>
        <begin position="24"/>
        <end position="336"/>
    </location>
</feature>
<dbReference type="Gene3D" id="3.40.50.720">
    <property type="entry name" value="NAD(P)-binding Rossmann-like Domain"/>
    <property type="match status" value="1"/>
</dbReference>
<evidence type="ECO:0000256" key="1">
    <source>
        <dbReference type="ARBA" id="ARBA00022857"/>
    </source>
</evidence>
<dbReference type="Gene3D" id="3.90.180.10">
    <property type="entry name" value="Medium-chain alcohol dehydrogenases, catalytic domain"/>
    <property type="match status" value="1"/>
</dbReference>
<gene>
    <name evidence="5" type="ORF">H5V43_07885</name>
    <name evidence="4" type="ORF">SFOMI_1449</name>
</gene>
<reference evidence="4 6" key="1">
    <citation type="journal article" date="2013" name="Biodegradation">
        <title>Occurrence of 4-tert-butylphenol (4-t-BP) biodegradation in an aquatic sample caused by the presence of Spirodela polyrrhiza and isolation of a 4-t-BP-utilizing bacterium.</title>
        <authorList>
            <person name="Ogata Y."/>
            <person name="Toyama T."/>
            <person name="Yu N."/>
            <person name="Wang X."/>
            <person name="Sei K."/>
            <person name="Ike M."/>
        </authorList>
    </citation>
    <scope>NUCLEOTIDE SEQUENCE [LARGE SCALE GENOMIC DNA]</scope>
    <source>
        <strain evidence="4 6">OMI</strain>
    </source>
</reference>
<dbReference type="EMBL" id="CP060035">
    <property type="protein sequence ID" value="QOT73001.1"/>
    <property type="molecule type" value="Genomic_DNA"/>
</dbReference>
<evidence type="ECO:0000313" key="5">
    <source>
        <dbReference type="EMBL" id="QOT73001.1"/>
    </source>
</evidence>
<accession>A0A292ZDI6</accession>
<proteinExistence type="predicted"/>
<dbReference type="InterPro" id="IPR020843">
    <property type="entry name" value="ER"/>
</dbReference>
<name>A0A292ZDI6_SPHSA</name>
<dbReference type="InterPro" id="IPR011032">
    <property type="entry name" value="GroES-like_sf"/>
</dbReference>
<dbReference type="EC" id="1.6.5.5" evidence="4"/>
<dbReference type="SMART" id="SM00829">
    <property type="entry name" value="PKS_ER"/>
    <property type="match status" value="1"/>
</dbReference>
<evidence type="ECO:0000313" key="4">
    <source>
        <dbReference type="EMBL" id="GAY20919.1"/>
    </source>
</evidence>
<evidence type="ECO:0000313" key="7">
    <source>
        <dbReference type="Proteomes" id="UP000593663"/>
    </source>
</evidence>
<dbReference type="InterPro" id="IPR036291">
    <property type="entry name" value="NAD(P)-bd_dom_sf"/>
</dbReference>
<organism evidence="4 6">
    <name type="scientific">Sphingobium fuliginis (strain ATCC 27551)</name>
    <dbReference type="NCBI Taxonomy" id="336203"/>
    <lineage>
        <taxon>Bacteria</taxon>
        <taxon>Pseudomonadati</taxon>
        <taxon>Pseudomonadota</taxon>
        <taxon>Alphaproteobacteria</taxon>
        <taxon>Sphingomonadales</taxon>
        <taxon>Sphingomonadaceae</taxon>
        <taxon>Sphingobium</taxon>
    </lineage>
</organism>
<protein>
    <submittedName>
        <fullName evidence="4 5">Quinone oxidoreductase</fullName>
        <ecNumber evidence="4">1.6.5.5</ecNumber>
    </submittedName>
</protein>
<dbReference type="SUPFAM" id="SSF50129">
    <property type="entry name" value="GroES-like"/>
    <property type="match status" value="1"/>
</dbReference>